<organism evidence="2 3">
    <name type="scientific">Hohenbuehelia grisea</name>
    <dbReference type="NCBI Taxonomy" id="104357"/>
    <lineage>
        <taxon>Eukaryota</taxon>
        <taxon>Fungi</taxon>
        <taxon>Dikarya</taxon>
        <taxon>Basidiomycota</taxon>
        <taxon>Agaricomycotina</taxon>
        <taxon>Agaricomycetes</taxon>
        <taxon>Agaricomycetidae</taxon>
        <taxon>Agaricales</taxon>
        <taxon>Pleurotineae</taxon>
        <taxon>Pleurotaceae</taxon>
        <taxon>Hohenbuehelia</taxon>
    </lineage>
</organism>
<evidence type="ECO:0000313" key="3">
    <source>
        <dbReference type="Proteomes" id="UP001556367"/>
    </source>
</evidence>
<dbReference type="Proteomes" id="UP001556367">
    <property type="component" value="Unassembled WGS sequence"/>
</dbReference>
<name>A0ABR3JQM8_9AGAR</name>
<keyword evidence="3" id="KW-1185">Reference proteome</keyword>
<proteinExistence type="predicted"/>
<comment type="caution">
    <text evidence="2">The sequence shown here is derived from an EMBL/GenBank/DDBJ whole genome shotgun (WGS) entry which is preliminary data.</text>
</comment>
<evidence type="ECO:0000256" key="1">
    <source>
        <dbReference type="SAM" id="MobiDB-lite"/>
    </source>
</evidence>
<accession>A0ABR3JQM8</accession>
<gene>
    <name evidence="2" type="ORF">HGRIS_000031</name>
</gene>
<evidence type="ECO:0000313" key="2">
    <source>
        <dbReference type="EMBL" id="KAL0957846.1"/>
    </source>
</evidence>
<dbReference type="EMBL" id="JASNQZ010000004">
    <property type="protein sequence ID" value="KAL0957846.1"/>
    <property type="molecule type" value="Genomic_DNA"/>
</dbReference>
<sequence length="243" mass="26622">MVLQSDAWMNLLAFLCTPSEFEGPLFRIPSTTLLAAPRRQKDHAERDAGDATPEAAEGAATLSVTPNGVSEYHCELMSADSTNPVDLNPIESLNSPNDLDTTKFLDLSYLVNNERLQSNRFNPRVVNNRLTALRPIKPSRWMTSLWWSLASSLSSPLKEKQKTFTCSLVGARYPAHQSYLDATDHPARHITVVSKSLPVLPAAATGNAKLIKSAMSLMMIYCGGRACLGRSECVCVAETARKL</sequence>
<feature type="region of interest" description="Disordered" evidence="1">
    <location>
        <begin position="36"/>
        <end position="62"/>
    </location>
</feature>
<protein>
    <submittedName>
        <fullName evidence="2">Uncharacterized protein</fullName>
    </submittedName>
</protein>
<reference evidence="3" key="1">
    <citation type="submission" date="2024-06" db="EMBL/GenBank/DDBJ databases">
        <title>Multi-omics analyses provide insights into the biosynthesis of the anticancer antibiotic pleurotin in Hohenbuehelia grisea.</title>
        <authorList>
            <person name="Weaver J.A."/>
            <person name="Alberti F."/>
        </authorList>
    </citation>
    <scope>NUCLEOTIDE SEQUENCE [LARGE SCALE GENOMIC DNA]</scope>
    <source>
        <strain evidence="3">T-177</strain>
    </source>
</reference>